<keyword evidence="2" id="KW-1185">Reference proteome</keyword>
<organism evidence="1 2">
    <name type="scientific">Pseudonocardia asaccharolytica DSM 44247 = NBRC 16224</name>
    <dbReference type="NCBI Taxonomy" id="1123024"/>
    <lineage>
        <taxon>Bacteria</taxon>
        <taxon>Bacillati</taxon>
        <taxon>Actinomycetota</taxon>
        <taxon>Actinomycetes</taxon>
        <taxon>Pseudonocardiales</taxon>
        <taxon>Pseudonocardiaceae</taxon>
        <taxon>Pseudonocardia</taxon>
    </lineage>
</organism>
<protein>
    <submittedName>
        <fullName evidence="1">Uncharacterized protein</fullName>
    </submittedName>
</protein>
<evidence type="ECO:0000313" key="2">
    <source>
        <dbReference type="Proteomes" id="UP000321328"/>
    </source>
</evidence>
<comment type="caution">
    <text evidence="1">The sequence shown here is derived from an EMBL/GenBank/DDBJ whole genome shotgun (WGS) entry which is preliminary data.</text>
</comment>
<reference evidence="1 2" key="1">
    <citation type="submission" date="2019-07" db="EMBL/GenBank/DDBJ databases">
        <title>Whole genome shotgun sequence of Pseudonocardia asaccharolytica NBRC 16224.</title>
        <authorList>
            <person name="Hosoyama A."/>
            <person name="Uohara A."/>
            <person name="Ohji S."/>
            <person name="Ichikawa N."/>
        </authorList>
    </citation>
    <scope>NUCLEOTIDE SEQUENCE [LARGE SCALE GENOMIC DNA]</scope>
    <source>
        <strain evidence="1 2">NBRC 16224</strain>
    </source>
</reference>
<gene>
    <name evidence="1" type="ORF">PA7_33230</name>
</gene>
<proteinExistence type="predicted"/>
<dbReference type="EMBL" id="BJVI01000038">
    <property type="protein sequence ID" value="GEL19486.1"/>
    <property type="molecule type" value="Genomic_DNA"/>
</dbReference>
<dbReference type="STRING" id="1123024.GCA_000423625_01419"/>
<dbReference type="AlphaFoldDB" id="A0A511D3X0"/>
<sequence>MSDAAAAGEGDDYAALRTMIAQRNLEALRMQSERLGAAAPDTLARQIAEWEQADPGAPA</sequence>
<dbReference type="Proteomes" id="UP000321328">
    <property type="component" value="Unassembled WGS sequence"/>
</dbReference>
<evidence type="ECO:0000313" key="1">
    <source>
        <dbReference type="EMBL" id="GEL19486.1"/>
    </source>
</evidence>
<accession>A0A511D3X0</accession>
<name>A0A511D3X0_9PSEU</name>